<reference evidence="1 2" key="1">
    <citation type="submission" date="2008-04" db="EMBL/GenBank/DDBJ databases">
        <title>Draft genome sequence of Bacteroides coprocola (DSM 17136).</title>
        <authorList>
            <person name="Sudarsanam P."/>
            <person name="Ley R."/>
            <person name="Guruge J."/>
            <person name="Turnbaugh P.J."/>
            <person name="Mahowald M."/>
            <person name="Liep D."/>
            <person name="Gordon J."/>
        </authorList>
    </citation>
    <scope>NUCLEOTIDE SEQUENCE [LARGE SCALE GENOMIC DNA]</scope>
    <source>
        <strain evidence="1 2">DSM 17136</strain>
    </source>
</reference>
<comment type="caution">
    <text evidence="1">The sequence shown here is derived from an EMBL/GenBank/DDBJ whole genome shotgun (WGS) entry which is preliminary data.</text>
</comment>
<dbReference type="AlphaFoldDB" id="B3JLI9"/>
<gene>
    <name evidence="1" type="ORF">BACCOP_02784</name>
</gene>
<dbReference type="HOGENOM" id="CLU_3304567_0_0_10"/>
<accession>B3JLI9</accession>
<reference evidence="1 2" key="2">
    <citation type="submission" date="2008-04" db="EMBL/GenBank/DDBJ databases">
        <authorList>
            <person name="Fulton L."/>
            <person name="Clifton S."/>
            <person name="Fulton B."/>
            <person name="Xu J."/>
            <person name="Minx P."/>
            <person name="Pepin K.H."/>
            <person name="Johnson M."/>
            <person name="Thiruvilangam P."/>
            <person name="Bhonagiri V."/>
            <person name="Nash W.E."/>
            <person name="Mardis E.R."/>
            <person name="Wilson R.K."/>
        </authorList>
    </citation>
    <scope>NUCLEOTIDE SEQUENCE [LARGE SCALE GENOMIC DNA]</scope>
    <source>
        <strain evidence="1 2">DSM 17136</strain>
    </source>
</reference>
<dbReference type="EMBL" id="ABIY02000099">
    <property type="protein sequence ID" value="EDV00170.1"/>
    <property type="molecule type" value="Genomic_DNA"/>
</dbReference>
<sequence>MVRRGFSLTVEKIRFREKRKWIQDKNYLNQETLSGKFFL</sequence>
<evidence type="ECO:0000313" key="1">
    <source>
        <dbReference type="EMBL" id="EDV00170.1"/>
    </source>
</evidence>
<organism evidence="1 2">
    <name type="scientific">Phocaeicola coprocola DSM 17136</name>
    <dbReference type="NCBI Taxonomy" id="470145"/>
    <lineage>
        <taxon>Bacteria</taxon>
        <taxon>Pseudomonadati</taxon>
        <taxon>Bacteroidota</taxon>
        <taxon>Bacteroidia</taxon>
        <taxon>Bacteroidales</taxon>
        <taxon>Bacteroidaceae</taxon>
        <taxon>Phocaeicola</taxon>
    </lineage>
</organism>
<dbReference type="eggNOG" id="ENOG5032Q5X">
    <property type="taxonomic scope" value="Bacteria"/>
</dbReference>
<protein>
    <submittedName>
        <fullName evidence="1">Uncharacterized protein</fullName>
    </submittedName>
</protein>
<evidence type="ECO:0000313" key="2">
    <source>
        <dbReference type="Proteomes" id="UP000003146"/>
    </source>
</evidence>
<proteinExistence type="predicted"/>
<name>B3JLI9_9BACT</name>
<dbReference type="Proteomes" id="UP000003146">
    <property type="component" value="Unassembled WGS sequence"/>
</dbReference>